<evidence type="ECO:0000256" key="4">
    <source>
        <dbReference type="ARBA" id="ARBA00023002"/>
    </source>
</evidence>
<evidence type="ECO:0000256" key="1">
    <source>
        <dbReference type="ARBA" id="ARBA00001974"/>
    </source>
</evidence>
<keyword evidence="4" id="KW-0560">Oxidoreductase</keyword>
<comment type="similarity">
    <text evidence="2">Belongs to the DadA oxidoreductase family.</text>
</comment>
<gene>
    <name evidence="6" type="ORF">AS033_05470</name>
</gene>
<accession>A0A0V8GKT5</accession>
<keyword evidence="3" id="KW-0285">Flavoprotein</keyword>
<dbReference type="AlphaFoldDB" id="A0A0V8GKT5"/>
<dbReference type="Proteomes" id="UP000053797">
    <property type="component" value="Unassembled WGS sequence"/>
</dbReference>
<dbReference type="Gene3D" id="3.50.50.60">
    <property type="entry name" value="FAD/NAD(P)-binding domain"/>
    <property type="match status" value="1"/>
</dbReference>
<evidence type="ECO:0000259" key="5">
    <source>
        <dbReference type="Pfam" id="PF01266"/>
    </source>
</evidence>
<dbReference type="GO" id="GO:0005737">
    <property type="term" value="C:cytoplasm"/>
    <property type="evidence" value="ECO:0007669"/>
    <property type="project" value="TreeGrafter"/>
</dbReference>
<evidence type="ECO:0000256" key="3">
    <source>
        <dbReference type="ARBA" id="ARBA00022630"/>
    </source>
</evidence>
<dbReference type="EMBL" id="LNQL01000001">
    <property type="protein sequence ID" value="KSU50829.1"/>
    <property type="molecule type" value="Genomic_DNA"/>
</dbReference>
<protein>
    <submittedName>
        <fullName evidence="6">Oxidoreductase</fullName>
    </submittedName>
</protein>
<feature type="domain" description="FAD dependent oxidoreductase" evidence="5">
    <location>
        <begin position="5"/>
        <end position="350"/>
    </location>
</feature>
<sequence length="372" mass="40860">MYNHIIIGAGILGASTAYHLSKAGERVLLVDRKEPGRASHAAAGIICPWMTQRRNKAWYQLANNGAHFYKTLIPELEALGETSTGYQQVGTIALHETSKIEKMETIAQNRFPEAPAIERIERLDQDRVKTLFPLVEQIEGALFVSGGARVDGRALCAALIRGAVEHGATVLEGDASLIVDKGVVTGITMENEQYLAEQFILTAGVWLNDLLRPLELKIDLHPEKGQILQLDLTDSTSTTWPVVMGQRGLYLVSIHEGKLIVGSTHEKQTDYNLKPTVKGMHALLNRALPVLPRLEETTIDELRIGLRPYTKNSLPVIGPLQNHPNVFLANGLGASGLTIGPYLGSQLAKLARHQTPDIEWTTYEPTYVSLDS</sequence>
<proteinExistence type="inferred from homology"/>
<dbReference type="InterPro" id="IPR006076">
    <property type="entry name" value="FAD-dep_OxRdtase"/>
</dbReference>
<organism evidence="6 7">
    <name type="scientific">Exiguobacterium indicum</name>
    <dbReference type="NCBI Taxonomy" id="296995"/>
    <lineage>
        <taxon>Bacteria</taxon>
        <taxon>Bacillati</taxon>
        <taxon>Bacillota</taxon>
        <taxon>Bacilli</taxon>
        <taxon>Bacillales</taxon>
        <taxon>Bacillales Family XII. Incertae Sedis</taxon>
        <taxon>Exiguobacterium</taxon>
    </lineage>
</organism>
<dbReference type="RefSeq" id="WP_058264871.1">
    <property type="nucleotide sequence ID" value="NZ_FMYN01000001.1"/>
</dbReference>
<dbReference type="InterPro" id="IPR036188">
    <property type="entry name" value="FAD/NAD-bd_sf"/>
</dbReference>
<dbReference type="OrthoDB" id="9805337at2"/>
<dbReference type="GO" id="GO:0016491">
    <property type="term" value="F:oxidoreductase activity"/>
    <property type="evidence" value="ECO:0007669"/>
    <property type="project" value="UniProtKB-KW"/>
</dbReference>
<dbReference type="PANTHER" id="PTHR13847">
    <property type="entry name" value="SARCOSINE DEHYDROGENASE-RELATED"/>
    <property type="match status" value="1"/>
</dbReference>
<evidence type="ECO:0000256" key="2">
    <source>
        <dbReference type="ARBA" id="ARBA00009410"/>
    </source>
</evidence>
<dbReference type="SUPFAM" id="SSF51905">
    <property type="entry name" value="FAD/NAD(P)-binding domain"/>
    <property type="match status" value="1"/>
</dbReference>
<dbReference type="PANTHER" id="PTHR13847:SF286">
    <property type="entry name" value="D-AMINO ACID DEHYDROGENASE"/>
    <property type="match status" value="1"/>
</dbReference>
<evidence type="ECO:0000313" key="6">
    <source>
        <dbReference type="EMBL" id="KSU50829.1"/>
    </source>
</evidence>
<name>A0A0V8GKT5_9BACL</name>
<reference evidence="6 7" key="1">
    <citation type="journal article" date="2015" name="Int. J. Syst. Evol. Microbiol.">
        <title>Exiguobacterium enclense sp. nov., isolated from sediment.</title>
        <authorList>
            <person name="Dastager S.G."/>
            <person name="Mawlankar R."/>
            <person name="Sonalkar V.V."/>
            <person name="Thorat M.N."/>
            <person name="Mual P."/>
            <person name="Verma A."/>
            <person name="Krishnamurthi S."/>
            <person name="Tang S.K."/>
            <person name="Li W.J."/>
        </authorList>
    </citation>
    <scope>NUCLEOTIDE SEQUENCE [LARGE SCALE GENOMIC DNA]</scope>
    <source>
        <strain evidence="6 7">NIO-1109</strain>
    </source>
</reference>
<comment type="caution">
    <text evidence="6">The sequence shown here is derived from an EMBL/GenBank/DDBJ whole genome shotgun (WGS) entry which is preliminary data.</text>
</comment>
<dbReference type="Gene3D" id="3.30.9.10">
    <property type="entry name" value="D-Amino Acid Oxidase, subunit A, domain 2"/>
    <property type="match status" value="1"/>
</dbReference>
<comment type="cofactor">
    <cofactor evidence="1">
        <name>FAD</name>
        <dbReference type="ChEBI" id="CHEBI:57692"/>
    </cofactor>
</comment>
<dbReference type="Pfam" id="PF01266">
    <property type="entry name" value="DAO"/>
    <property type="match status" value="1"/>
</dbReference>
<dbReference type="SUPFAM" id="SSF54373">
    <property type="entry name" value="FAD-linked reductases, C-terminal domain"/>
    <property type="match status" value="1"/>
</dbReference>
<evidence type="ECO:0000313" key="7">
    <source>
        <dbReference type="Proteomes" id="UP000053797"/>
    </source>
</evidence>